<dbReference type="EMBL" id="AACB03000004">
    <property type="protein sequence ID" value="KAE8302229.1"/>
    <property type="molecule type" value="Genomic_DNA"/>
</dbReference>
<gene>
    <name evidence="8" type="ORF">GL50803_004246</name>
</gene>
<organism evidence="8 9">
    <name type="scientific">Giardia intestinalis (strain ATCC 50803 / WB clone C6)</name>
    <name type="common">Giardia lamblia</name>
    <dbReference type="NCBI Taxonomy" id="184922"/>
    <lineage>
        <taxon>Eukaryota</taxon>
        <taxon>Metamonada</taxon>
        <taxon>Diplomonadida</taxon>
        <taxon>Hexamitidae</taxon>
        <taxon>Giardiinae</taxon>
        <taxon>Giardia</taxon>
    </lineage>
</organism>
<name>A8BG32_GIAIC</name>
<dbReference type="PANTHER" id="PTHR14741">
    <property type="entry name" value="S-ADENOSYLMETHIONINE-DEPENDENT METHYLTRANSFERASE RELATED"/>
    <property type="match status" value="1"/>
</dbReference>
<dbReference type="VEuPathDB" id="GiardiaDB:GL50803_4246"/>
<dbReference type="AlphaFoldDB" id="A8BG32"/>
<comment type="catalytic activity">
    <reaction evidence="5">
        <text>a 5'-end (N(2),N(7)-dimethyl 5'-triphosphoguanosine)-ribonucleoside in snRNA + S-adenosyl-L-methionine = a 5'-end (N(2),N(2),N(7)-trimethyl 5'-triphosphoguanosine)-ribonucleoside in snRNA + S-adenosyl-L-homocysteine + H(+)</text>
        <dbReference type="Rhea" id="RHEA:78479"/>
        <dbReference type="Rhea" id="RHEA-COMP:19087"/>
        <dbReference type="Rhea" id="RHEA-COMP:19089"/>
        <dbReference type="ChEBI" id="CHEBI:15378"/>
        <dbReference type="ChEBI" id="CHEBI:57856"/>
        <dbReference type="ChEBI" id="CHEBI:59789"/>
        <dbReference type="ChEBI" id="CHEBI:167623"/>
        <dbReference type="ChEBI" id="CHEBI:172880"/>
    </reaction>
    <physiologicalReaction direction="left-to-right" evidence="5">
        <dbReference type="Rhea" id="RHEA:78480"/>
    </physiologicalReaction>
</comment>
<evidence type="ECO:0000256" key="1">
    <source>
        <dbReference type="ARBA" id="ARBA00018517"/>
    </source>
</evidence>
<dbReference type="OMA" id="ISCNIVL"/>
<dbReference type="STRING" id="184922.A8BG32"/>
<comment type="catalytic activity">
    <reaction evidence="6">
        <text>a 5'-end (N(7)-methyl 5'-triphosphoguanosine)-ribonucleoside in snRNA + S-adenosyl-L-methionine = a 5'-end (N(2),N(7)-dimethyl 5'-triphosphoguanosine)-ribonucleoside in snRNA + S-adenosyl-L-homocysteine + H(+)</text>
        <dbReference type="Rhea" id="RHEA:78471"/>
        <dbReference type="Rhea" id="RHEA-COMP:19085"/>
        <dbReference type="Rhea" id="RHEA-COMP:19087"/>
        <dbReference type="ChEBI" id="CHEBI:15378"/>
        <dbReference type="ChEBI" id="CHEBI:57856"/>
        <dbReference type="ChEBI" id="CHEBI:59789"/>
        <dbReference type="ChEBI" id="CHEBI:156461"/>
        <dbReference type="ChEBI" id="CHEBI:172880"/>
    </reaction>
    <physiologicalReaction direction="left-to-right" evidence="6">
        <dbReference type="Rhea" id="RHEA:78472"/>
    </physiologicalReaction>
</comment>
<keyword evidence="9" id="KW-1185">Reference proteome</keyword>
<dbReference type="GO" id="GO:0005634">
    <property type="term" value="C:nucleus"/>
    <property type="evidence" value="ECO:0000318"/>
    <property type="project" value="GO_Central"/>
</dbReference>
<dbReference type="GO" id="GO:0071164">
    <property type="term" value="F:RNA cap trimethylguanosine synthase activity"/>
    <property type="evidence" value="ECO:0000318"/>
    <property type="project" value="GO_Central"/>
</dbReference>
<dbReference type="RefSeq" id="XP_001707121.1">
    <property type="nucleotide sequence ID" value="XM_001707069.1"/>
</dbReference>
<dbReference type="KEGG" id="gla:GL50803_004246"/>
<reference evidence="8 9" key="1">
    <citation type="journal article" date="2007" name="Science">
        <title>Genomic minimalism in the early diverging intestinal parasite Giardia lamblia.</title>
        <authorList>
            <person name="Morrison H.G."/>
            <person name="McArthur A.G."/>
            <person name="Gillin F.D."/>
            <person name="Aley S.B."/>
            <person name="Adam R.D."/>
            <person name="Olsen G.J."/>
            <person name="Best A.A."/>
            <person name="Cande W.Z."/>
            <person name="Chen F."/>
            <person name="Cipriano M.J."/>
            <person name="Davids B.J."/>
            <person name="Dawson S.C."/>
            <person name="Elmendorf H.G."/>
            <person name="Hehl A.B."/>
            <person name="Holder M.E."/>
            <person name="Huse S.M."/>
            <person name="Kim U.U."/>
            <person name="Lasek-Nesselquist E."/>
            <person name="Manning G."/>
            <person name="Nigam A."/>
            <person name="Nixon J.E."/>
            <person name="Palm D."/>
            <person name="Passamaneck N.E."/>
            <person name="Prabhu A."/>
            <person name="Reich C.I."/>
            <person name="Reiner D.S."/>
            <person name="Samuelson J."/>
            <person name="Svard S.G."/>
            <person name="Sogin M.L."/>
        </authorList>
    </citation>
    <scope>NUCLEOTIDE SEQUENCE [LARGE SCALE GENOMIC DNA]</scope>
    <source>
        <strain evidence="8 9">WB C6</strain>
    </source>
</reference>
<proteinExistence type="inferred from homology"/>
<dbReference type="InterPro" id="IPR029063">
    <property type="entry name" value="SAM-dependent_MTases_sf"/>
</dbReference>
<evidence type="ECO:0000313" key="9">
    <source>
        <dbReference type="Proteomes" id="UP000001548"/>
    </source>
</evidence>
<evidence type="ECO:0000256" key="6">
    <source>
        <dbReference type="ARBA" id="ARBA00049075"/>
    </source>
</evidence>
<accession>A8BG32</accession>
<protein>
    <recommendedName>
        <fullName evidence="1">Trimethylguanosine synthase</fullName>
    </recommendedName>
    <alternativeName>
        <fullName evidence="7">Cap-specific guanine-N(2) methyltransferase</fullName>
    </alternativeName>
</protein>
<evidence type="ECO:0000256" key="4">
    <source>
        <dbReference type="ARBA" id="ARBA00048740"/>
    </source>
</evidence>
<keyword evidence="8" id="KW-0808">Transferase</keyword>
<evidence type="ECO:0000256" key="2">
    <source>
        <dbReference type="ARBA" id="ARBA00025783"/>
    </source>
</evidence>
<dbReference type="Gene3D" id="3.40.50.150">
    <property type="entry name" value="Vaccinia Virus protein VP39"/>
    <property type="match status" value="1"/>
</dbReference>
<dbReference type="GeneID" id="5700016"/>
<dbReference type="HOGENOM" id="CLU_928856_0_0_1"/>
<evidence type="ECO:0000313" key="8">
    <source>
        <dbReference type="EMBL" id="KAE8302229.1"/>
    </source>
</evidence>
<dbReference type="SUPFAM" id="SSF53335">
    <property type="entry name" value="S-adenosyl-L-methionine-dependent methyltransferases"/>
    <property type="match status" value="1"/>
</dbReference>
<dbReference type="InterPro" id="IPR019012">
    <property type="entry name" value="RNA_cap_Gua-N2-MeTrfase"/>
</dbReference>
<comment type="caution">
    <text evidence="8">The sequence shown here is derived from an EMBL/GenBank/DDBJ whole genome shotgun (WGS) entry which is preliminary data.</text>
</comment>
<dbReference type="PANTHER" id="PTHR14741:SF32">
    <property type="entry name" value="TRIMETHYLGUANOSINE SYNTHASE"/>
    <property type="match status" value="1"/>
</dbReference>
<dbReference type="Proteomes" id="UP000001548">
    <property type="component" value="Unassembled WGS sequence"/>
</dbReference>
<sequence length="300" mass="33345">MNVPTTAKDLLLLYAKEPCASSSLKEDESVPQNYLSKRHLLFSRFDEGIQLTPEMWYSVCAECFAHTIAKVLSNHIQRRGYVLDLFGGAGGQAIGFALEGHSVHSIEYSEQHCALIHNNARVYGVSHLVFPVCCDVFTQALRFCTSGATPQKYDCVVLSPPWGGPGYWRNGDLDFCKLRINKYKGSQLVSLMCRLVDSGISKRFILHLPRNTTTRSIYSVGARVARHISRVAIQELGSTKADFLTSSVIVSEMQLNGRVSFLAVYIGCWNKKLIRDIDNQAVLFTPSDGHSSRVPCGHLV</sequence>
<comment type="catalytic activity">
    <reaction evidence="3">
        <text>a 5'-end (N(2),N(7)-dimethyl 5'-triphosphoguanosine)-ribonucleoside in snoRNA + S-adenosyl-L-methionine = a 5'-end (N(2),N(2),N(7)-trimethyl 5'-triphosphoguanosine)-ribonucleoside in snoRNA + S-adenosyl-L-homocysteine + H(+)</text>
        <dbReference type="Rhea" id="RHEA:78507"/>
        <dbReference type="Rhea" id="RHEA-COMP:19088"/>
        <dbReference type="Rhea" id="RHEA-COMP:19090"/>
        <dbReference type="ChEBI" id="CHEBI:15378"/>
        <dbReference type="ChEBI" id="CHEBI:57856"/>
        <dbReference type="ChEBI" id="CHEBI:59789"/>
        <dbReference type="ChEBI" id="CHEBI:167623"/>
        <dbReference type="ChEBI" id="CHEBI:172880"/>
    </reaction>
    <physiologicalReaction direction="left-to-right" evidence="3">
        <dbReference type="Rhea" id="RHEA:78508"/>
    </physiologicalReaction>
</comment>
<dbReference type="CDD" id="cd02440">
    <property type="entry name" value="AdoMet_MTases"/>
    <property type="match status" value="1"/>
</dbReference>
<dbReference type="GO" id="GO:0036261">
    <property type="term" value="P:7-methylguanosine cap hypermethylation"/>
    <property type="evidence" value="ECO:0000318"/>
    <property type="project" value="GO_Central"/>
</dbReference>
<comment type="similarity">
    <text evidence="2">Belongs to the methyltransferase superfamily. Trimethylguanosine synthase family.</text>
</comment>
<dbReference type="Pfam" id="PF09445">
    <property type="entry name" value="Methyltransf_15"/>
    <property type="match status" value="1"/>
</dbReference>
<evidence type="ECO:0000256" key="3">
    <source>
        <dbReference type="ARBA" id="ARBA00047418"/>
    </source>
</evidence>
<keyword evidence="8" id="KW-0489">Methyltransferase</keyword>
<comment type="catalytic activity">
    <reaction evidence="4">
        <text>a 5'-end (N(7)-methyl 5'-triphosphoguanosine)-ribonucleoside in snoRNA + S-adenosyl-L-methionine = a 5'-end (N(2),N(7)-dimethyl 5'-triphosphoguanosine)-ribonucleoside in snoRNA + S-adenosyl-L-homocysteine + H(+)</text>
        <dbReference type="Rhea" id="RHEA:78475"/>
        <dbReference type="Rhea" id="RHEA-COMP:19086"/>
        <dbReference type="Rhea" id="RHEA-COMP:19088"/>
        <dbReference type="ChEBI" id="CHEBI:15378"/>
        <dbReference type="ChEBI" id="CHEBI:57856"/>
        <dbReference type="ChEBI" id="CHEBI:59789"/>
        <dbReference type="ChEBI" id="CHEBI:156461"/>
        <dbReference type="ChEBI" id="CHEBI:172880"/>
    </reaction>
    <physiologicalReaction direction="left-to-right" evidence="4">
        <dbReference type="Rhea" id="RHEA:78476"/>
    </physiologicalReaction>
</comment>
<dbReference type="FunFam" id="3.40.50.150:FF:000724">
    <property type="entry name" value="PRIP-interacting protein PIPMT"/>
    <property type="match status" value="1"/>
</dbReference>
<dbReference type="FunCoup" id="A8BG32">
    <property type="interactions" value="60"/>
</dbReference>
<evidence type="ECO:0000256" key="5">
    <source>
        <dbReference type="ARBA" id="ARBA00048763"/>
    </source>
</evidence>
<evidence type="ECO:0000256" key="7">
    <source>
        <dbReference type="ARBA" id="ARBA00049790"/>
    </source>
</evidence>